<dbReference type="InterPro" id="IPR003591">
    <property type="entry name" value="Leu-rich_rpt_typical-subtyp"/>
</dbReference>
<dbReference type="VEuPathDB" id="VectorBase:ADAC009274"/>
<evidence type="ECO:0000313" key="4">
    <source>
        <dbReference type="EMBL" id="MBW70994.1"/>
    </source>
</evidence>
<keyword evidence="3" id="KW-0732">Signal</keyword>
<dbReference type="InterPro" id="IPR032675">
    <property type="entry name" value="LRR_dom_sf"/>
</dbReference>
<dbReference type="AlphaFoldDB" id="A0A2M4D093"/>
<feature type="chain" id="PRO_5014663097" evidence="3">
    <location>
        <begin position="23"/>
        <end position="318"/>
    </location>
</feature>
<dbReference type="PANTHER" id="PTHR24366">
    <property type="entry name" value="IG(IMMUNOGLOBULIN) AND LRR(LEUCINE RICH REPEAT) DOMAINS"/>
    <property type="match status" value="1"/>
</dbReference>
<evidence type="ECO:0000256" key="3">
    <source>
        <dbReference type="SAM" id="SignalP"/>
    </source>
</evidence>
<proteinExistence type="predicted"/>
<keyword evidence="1" id="KW-0433">Leucine-rich repeat</keyword>
<reference evidence="4" key="1">
    <citation type="submission" date="2018-01" db="EMBL/GenBank/DDBJ databases">
        <title>An insight into the sialome of Amazonian anophelines.</title>
        <authorList>
            <person name="Ribeiro J.M."/>
            <person name="Scarpassa V."/>
            <person name="Calvo E."/>
        </authorList>
    </citation>
    <scope>NUCLEOTIDE SEQUENCE</scope>
</reference>
<dbReference type="SMART" id="SM00369">
    <property type="entry name" value="LRR_TYP"/>
    <property type="match status" value="5"/>
</dbReference>
<organism evidence="4">
    <name type="scientific">Anopheles darlingi</name>
    <name type="common">Mosquito</name>
    <dbReference type="NCBI Taxonomy" id="43151"/>
    <lineage>
        <taxon>Eukaryota</taxon>
        <taxon>Metazoa</taxon>
        <taxon>Ecdysozoa</taxon>
        <taxon>Arthropoda</taxon>
        <taxon>Hexapoda</taxon>
        <taxon>Insecta</taxon>
        <taxon>Pterygota</taxon>
        <taxon>Neoptera</taxon>
        <taxon>Endopterygota</taxon>
        <taxon>Diptera</taxon>
        <taxon>Nematocera</taxon>
        <taxon>Culicoidea</taxon>
        <taxon>Culicidae</taxon>
        <taxon>Anophelinae</taxon>
        <taxon>Anopheles</taxon>
    </lineage>
</organism>
<keyword evidence="2" id="KW-0677">Repeat</keyword>
<dbReference type="VEuPathDB" id="VectorBase:ADAR2_006680"/>
<accession>A0A2M4D093</accession>
<protein>
    <submittedName>
        <fullName evidence="4">Putative secreted protein</fullName>
    </submittedName>
</protein>
<dbReference type="EMBL" id="GGFL01006816">
    <property type="protein sequence ID" value="MBW70994.1"/>
    <property type="molecule type" value="Transcribed_RNA"/>
</dbReference>
<evidence type="ECO:0000256" key="1">
    <source>
        <dbReference type="ARBA" id="ARBA00022614"/>
    </source>
</evidence>
<dbReference type="InterPro" id="IPR001611">
    <property type="entry name" value="Leu-rich_rpt"/>
</dbReference>
<dbReference type="Gene3D" id="3.80.10.10">
    <property type="entry name" value="Ribonuclease Inhibitor"/>
    <property type="match status" value="2"/>
</dbReference>
<name>A0A2M4D093_ANODA</name>
<evidence type="ECO:0000256" key="2">
    <source>
        <dbReference type="ARBA" id="ARBA00022737"/>
    </source>
</evidence>
<dbReference type="PANTHER" id="PTHR24366:SF96">
    <property type="entry name" value="LEUCINE RICH REPEAT CONTAINING 53"/>
    <property type="match status" value="1"/>
</dbReference>
<dbReference type="PROSITE" id="PS51450">
    <property type="entry name" value="LRR"/>
    <property type="match status" value="3"/>
</dbReference>
<dbReference type="SUPFAM" id="SSF52058">
    <property type="entry name" value="L domain-like"/>
    <property type="match status" value="1"/>
</dbReference>
<dbReference type="Pfam" id="PF13855">
    <property type="entry name" value="LRR_8"/>
    <property type="match status" value="2"/>
</dbReference>
<feature type="signal peptide" evidence="3">
    <location>
        <begin position="1"/>
        <end position="22"/>
    </location>
</feature>
<sequence>MASATASVISLLVFSAVHFSVSVTPSPRVDTLRLSCTVYLPKCAYHTFITVIGDNNSVERKELYYNMLPTIDPTAFNNVQELDISGNPPLPSFDFFLHLHILTNLNMSHMNLSFTPAMGNIFEYLSQLTVLDLSANRITSVPNSLFANLVQLDRLDLSGNGIQLTNATFTGLKRLRWLNLASNDISNLPMGSFAALVSLDNLNLRHNRISKLDFGTFSIHRIKGFSVLDLSYNRFIDPNLSTLATFRSLNTLLLHGNDLWTINPHDLHLLELQNLGIQNTKVKCRNLIELEKAGIELIADDGDYVYDQRNMYGIRCVL</sequence>